<feature type="transmembrane region" description="Helical" evidence="9">
    <location>
        <begin position="299"/>
        <end position="321"/>
    </location>
</feature>
<proteinExistence type="inferred from homology"/>
<keyword evidence="8 9" id="KW-0472">Membrane</keyword>
<evidence type="ECO:0000256" key="1">
    <source>
        <dbReference type="ARBA" id="ARBA00001981"/>
    </source>
</evidence>
<name>A0ABN6PC29_9EURY</name>
<evidence type="ECO:0000256" key="9">
    <source>
        <dbReference type="SAM" id="Phobius"/>
    </source>
</evidence>
<protein>
    <submittedName>
        <fullName evidence="10">Anion permease</fullName>
    </submittedName>
</protein>
<dbReference type="EMBL" id="AP025698">
    <property type="protein sequence ID" value="BDH79792.1"/>
    <property type="molecule type" value="Genomic_DNA"/>
</dbReference>
<organism evidence="10 11">
    <name type="scientific">Methanothermobacter tenebrarum</name>
    <dbReference type="NCBI Taxonomy" id="680118"/>
    <lineage>
        <taxon>Archaea</taxon>
        <taxon>Methanobacteriati</taxon>
        <taxon>Methanobacteriota</taxon>
        <taxon>Methanomada group</taxon>
        <taxon>Methanobacteria</taxon>
        <taxon>Methanobacteriales</taxon>
        <taxon>Methanobacteriaceae</taxon>
        <taxon>Methanothermobacter</taxon>
    </lineage>
</organism>
<evidence type="ECO:0000256" key="4">
    <source>
        <dbReference type="ARBA" id="ARBA00022448"/>
    </source>
</evidence>
<keyword evidence="11" id="KW-1185">Reference proteome</keyword>
<feature type="transmembrane region" description="Helical" evidence="9">
    <location>
        <begin position="174"/>
        <end position="205"/>
    </location>
</feature>
<feature type="transmembrane region" description="Helical" evidence="9">
    <location>
        <begin position="131"/>
        <end position="154"/>
    </location>
</feature>
<feature type="transmembrane region" description="Helical" evidence="9">
    <location>
        <begin position="43"/>
        <end position="62"/>
    </location>
</feature>
<dbReference type="InterPro" id="IPR001204">
    <property type="entry name" value="Phos_transporter"/>
</dbReference>
<feature type="transmembrane region" description="Helical" evidence="9">
    <location>
        <begin position="106"/>
        <end position="124"/>
    </location>
</feature>
<gene>
    <name evidence="10" type="ORF">MTTB_11710</name>
</gene>
<dbReference type="Pfam" id="PF01384">
    <property type="entry name" value="PHO4"/>
    <property type="match status" value="1"/>
</dbReference>
<keyword evidence="4" id="KW-0813">Transport</keyword>
<evidence type="ECO:0000256" key="7">
    <source>
        <dbReference type="ARBA" id="ARBA00022989"/>
    </source>
</evidence>
<accession>A0ABN6PC29</accession>
<dbReference type="PANTHER" id="PTHR11101:SF80">
    <property type="entry name" value="PHOSPHATE TRANSPORTER"/>
    <property type="match status" value="1"/>
</dbReference>
<evidence type="ECO:0000256" key="3">
    <source>
        <dbReference type="ARBA" id="ARBA00009916"/>
    </source>
</evidence>
<evidence type="ECO:0000256" key="8">
    <source>
        <dbReference type="ARBA" id="ARBA00023136"/>
    </source>
</evidence>
<evidence type="ECO:0000256" key="6">
    <source>
        <dbReference type="ARBA" id="ARBA00022692"/>
    </source>
</evidence>
<evidence type="ECO:0000256" key="2">
    <source>
        <dbReference type="ARBA" id="ARBA00004141"/>
    </source>
</evidence>
<feature type="transmembrane region" description="Helical" evidence="9">
    <location>
        <begin position="74"/>
        <end position="100"/>
    </location>
</feature>
<evidence type="ECO:0000313" key="11">
    <source>
        <dbReference type="Proteomes" id="UP000831817"/>
    </source>
</evidence>
<reference evidence="10 11" key="1">
    <citation type="submission" date="2022-04" db="EMBL/GenBank/DDBJ databases">
        <title>Complete genome of Methanothermobacter tenebrarum strain RMAS.</title>
        <authorList>
            <person name="Nakamura K."/>
            <person name="Oshima K."/>
            <person name="Hattori M."/>
            <person name="Kamagata Y."/>
            <person name="Takamizawa K."/>
        </authorList>
    </citation>
    <scope>NUCLEOTIDE SEQUENCE [LARGE SCALE GENOMIC DNA]</scope>
    <source>
        <strain evidence="10 11">RMAS</strain>
    </source>
</reference>
<keyword evidence="7 9" id="KW-1133">Transmembrane helix</keyword>
<evidence type="ECO:0000313" key="10">
    <source>
        <dbReference type="EMBL" id="BDH79792.1"/>
    </source>
</evidence>
<dbReference type="Proteomes" id="UP000831817">
    <property type="component" value="Chromosome"/>
</dbReference>
<feature type="transmembrane region" description="Helical" evidence="9">
    <location>
        <begin position="212"/>
        <end position="229"/>
    </location>
</feature>
<sequence length="328" mass="34553">MDSLLLLSVLLGLYFAFNIAANDIGNSIGTAVGSGALSMRKALLLGAFFAFLGALFFGGNIIRTIGEGIIPPDTFNVITGFAVILTAAIWITITLLHGIPISGSDAMVSAVIGVGLVSVGWTGMNLNTITYIILSWISSPIIGFFSGFLTYHIIKVGVIRRVKSVSVRDRLEKLFSYFQLFSSSFSAFNVGALDFGVAMGVLFTLSGGSSDFLKIVGALGLVTGIIFLGDRVTETIGRRITELVPTRGFSAQAAASVVVFLFVNYGMPISPTQTLVGSVIGVGLAHGTSTLKFDVIKDIGYTWILTIPACLILGAVTYSLLKVLSGLL</sequence>
<keyword evidence="6 9" id="KW-0812">Transmembrane</keyword>
<evidence type="ECO:0000256" key="5">
    <source>
        <dbReference type="ARBA" id="ARBA00022592"/>
    </source>
</evidence>
<comment type="function">
    <text evidence="1">Potential transporter for phosphate.</text>
</comment>
<dbReference type="PANTHER" id="PTHR11101">
    <property type="entry name" value="PHOSPHATE TRANSPORTER"/>
    <property type="match status" value="1"/>
</dbReference>
<comment type="subcellular location">
    <subcellularLocation>
        <location evidence="2">Membrane</location>
        <topology evidence="2">Multi-pass membrane protein</topology>
    </subcellularLocation>
</comment>
<keyword evidence="5" id="KW-0592">Phosphate transport</keyword>
<comment type="similarity">
    <text evidence="3">Belongs to the inorganic phosphate transporter (PiT) (TC 2.A.20) family.</text>
</comment>